<evidence type="ECO:0000256" key="1">
    <source>
        <dbReference type="ARBA" id="ARBA00010617"/>
    </source>
</evidence>
<dbReference type="SUPFAM" id="SSF48264">
    <property type="entry name" value="Cytochrome P450"/>
    <property type="match status" value="1"/>
</dbReference>
<gene>
    <name evidence="3" type="ORF">QP939_35780</name>
</gene>
<keyword evidence="2" id="KW-0560">Oxidoreductase</keyword>
<name>A0ABY8XF20_9PSEU</name>
<dbReference type="PANTHER" id="PTHR46696">
    <property type="entry name" value="P450, PUTATIVE (EUROFUNG)-RELATED"/>
    <property type="match status" value="1"/>
</dbReference>
<keyword evidence="2" id="KW-0349">Heme</keyword>
<dbReference type="InterPro" id="IPR036396">
    <property type="entry name" value="Cyt_P450_sf"/>
</dbReference>
<dbReference type="InterPro" id="IPR001128">
    <property type="entry name" value="Cyt_P450"/>
</dbReference>
<dbReference type="Proteomes" id="UP001227101">
    <property type="component" value="Chromosome"/>
</dbReference>
<accession>A0ABY8XF20</accession>
<evidence type="ECO:0000256" key="2">
    <source>
        <dbReference type="RuleBase" id="RU000461"/>
    </source>
</evidence>
<dbReference type="InterPro" id="IPR002397">
    <property type="entry name" value="Cyt_P450_B"/>
</dbReference>
<evidence type="ECO:0000313" key="3">
    <source>
        <dbReference type="EMBL" id="WIV54197.1"/>
    </source>
</evidence>
<dbReference type="PANTHER" id="PTHR46696:SF1">
    <property type="entry name" value="CYTOCHROME P450 YJIB-RELATED"/>
    <property type="match status" value="1"/>
</dbReference>
<organism evidence="3 4">
    <name type="scientific">Amycolatopsis nalaikhensis</name>
    <dbReference type="NCBI Taxonomy" id="715472"/>
    <lineage>
        <taxon>Bacteria</taxon>
        <taxon>Bacillati</taxon>
        <taxon>Actinomycetota</taxon>
        <taxon>Actinomycetes</taxon>
        <taxon>Pseudonocardiales</taxon>
        <taxon>Pseudonocardiaceae</taxon>
        <taxon>Amycolatopsis</taxon>
    </lineage>
</organism>
<dbReference type="Pfam" id="PF00067">
    <property type="entry name" value="p450"/>
    <property type="match status" value="1"/>
</dbReference>
<sequence length="401" mass="44004">MTVEPLELAPDYVQDPHELEALLRAEAPVRPVFIRRGVRLWLVTRYDDVRAVLTDPRVRKDSRRTTELMAEQLGPRSGALSPAFRALDAHLLNSDPPDHTRLRRLVGKAFTSGVVARLRPRVEAVADELLDAMAADGAADLLPAYAEPLPMTVICELLGVPEEDRQSFRECVLVITAQDAAGQLAAASTRLLGYLGELIERKRAEPGDDLLSELVRVSDDGDRLSAAELVAMASLLVIAGQDTTVNLIGNGVLSLLREPVLLDKLRADPELLPGAVQELLRYEGPVHVGTYRFTAEPVVVGGVEIPAGEFVAVSLNSANRDEHRFPEPDRLDLTRRTGGHVAFGHGIHYCLGAPLARLEGQVAIGRLITRFPRLRLDVGSEPKWRFSRLMRGLEALPVRLD</sequence>
<proteinExistence type="inferred from homology"/>
<dbReference type="RefSeq" id="WP_285450775.1">
    <property type="nucleotide sequence ID" value="NZ_CP127173.1"/>
</dbReference>
<comment type="similarity">
    <text evidence="1 2">Belongs to the cytochrome P450 family.</text>
</comment>
<dbReference type="CDD" id="cd11029">
    <property type="entry name" value="CYP107-like"/>
    <property type="match status" value="1"/>
</dbReference>
<keyword evidence="2" id="KW-0479">Metal-binding</keyword>
<dbReference type="PRINTS" id="PR00359">
    <property type="entry name" value="BP450"/>
</dbReference>
<dbReference type="InterPro" id="IPR017972">
    <property type="entry name" value="Cyt_P450_CS"/>
</dbReference>
<evidence type="ECO:0000313" key="4">
    <source>
        <dbReference type="Proteomes" id="UP001227101"/>
    </source>
</evidence>
<dbReference type="EMBL" id="CP127173">
    <property type="protein sequence ID" value="WIV54197.1"/>
    <property type="molecule type" value="Genomic_DNA"/>
</dbReference>
<protein>
    <submittedName>
        <fullName evidence="3">Cytochrome P450</fullName>
    </submittedName>
</protein>
<keyword evidence="4" id="KW-1185">Reference proteome</keyword>
<keyword evidence="2" id="KW-0408">Iron</keyword>
<reference evidence="3 4" key="1">
    <citation type="submission" date="2023-06" db="EMBL/GenBank/DDBJ databases">
        <authorList>
            <person name="Oyuntsetseg B."/>
            <person name="Kim S.B."/>
        </authorList>
    </citation>
    <scope>NUCLEOTIDE SEQUENCE [LARGE SCALE GENOMIC DNA]</scope>
    <source>
        <strain evidence="3 4">2-2</strain>
    </source>
</reference>
<dbReference type="Gene3D" id="1.10.630.10">
    <property type="entry name" value="Cytochrome P450"/>
    <property type="match status" value="1"/>
</dbReference>
<keyword evidence="2" id="KW-0503">Monooxygenase</keyword>
<dbReference type="PROSITE" id="PS00086">
    <property type="entry name" value="CYTOCHROME_P450"/>
    <property type="match status" value="1"/>
</dbReference>